<organism evidence="1 2">
    <name type="scientific">Stephania japonica</name>
    <dbReference type="NCBI Taxonomy" id="461633"/>
    <lineage>
        <taxon>Eukaryota</taxon>
        <taxon>Viridiplantae</taxon>
        <taxon>Streptophyta</taxon>
        <taxon>Embryophyta</taxon>
        <taxon>Tracheophyta</taxon>
        <taxon>Spermatophyta</taxon>
        <taxon>Magnoliopsida</taxon>
        <taxon>Ranunculales</taxon>
        <taxon>Menispermaceae</taxon>
        <taxon>Menispermoideae</taxon>
        <taxon>Cissampelideae</taxon>
        <taxon>Stephania</taxon>
    </lineage>
</organism>
<protein>
    <submittedName>
        <fullName evidence="1">Uncharacterized protein</fullName>
    </submittedName>
</protein>
<gene>
    <name evidence="1" type="ORF">Sjap_004160</name>
</gene>
<dbReference type="EMBL" id="JBBNAE010000002">
    <property type="protein sequence ID" value="KAK9144257.1"/>
    <property type="molecule type" value="Genomic_DNA"/>
</dbReference>
<reference evidence="1 2" key="1">
    <citation type="submission" date="2024-01" db="EMBL/GenBank/DDBJ databases">
        <title>Genome assemblies of Stephania.</title>
        <authorList>
            <person name="Yang L."/>
        </authorList>
    </citation>
    <scope>NUCLEOTIDE SEQUENCE [LARGE SCALE GENOMIC DNA]</scope>
    <source>
        <strain evidence="1">QJT</strain>
        <tissue evidence="1">Leaf</tissue>
    </source>
</reference>
<sequence>MLHRLSTLRLVNASVKEYIPNALGNLTCLSLEFEAGDCIIGLEPYTVRFWRRKDHQDDRPSIRIWIRAWPSIRYRARQSCSDFDWSWPWLRAFPEHATPASSRGPHSSSTP</sequence>
<accession>A0AAP0K3Z2</accession>
<proteinExistence type="predicted"/>
<evidence type="ECO:0000313" key="1">
    <source>
        <dbReference type="EMBL" id="KAK9144257.1"/>
    </source>
</evidence>
<dbReference type="AlphaFoldDB" id="A0AAP0K3Z2"/>
<evidence type="ECO:0000313" key="2">
    <source>
        <dbReference type="Proteomes" id="UP001417504"/>
    </source>
</evidence>
<dbReference type="Proteomes" id="UP001417504">
    <property type="component" value="Unassembled WGS sequence"/>
</dbReference>
<name>A0AAP0K3Z2_9MAGN</name>
<keyword evidence="2" id="KW-1185">Reference proteome</keyword>
<comment type="caution">
    <text evidence="1">The sequence shown here is derived from an EMBL/GenBank/DDBJ whole genome shotgun (WGS) entry which is preliminary data.</text>
</comment>